<dbReference type="PANTHER" id="PTHR48081">
    <property type="entry name" value="AB HYDROLASE SUPERFAMILY PROTEIN C4A8.06C"/>
    <property type="match status" value="1"/>
</dbReference>
<dbReference type="EMBL" id="CAHPSC010000048">
    <property type="protein sequence ID" value="CAB5702425.1"/>
    <property type="molecule type" value="Genomic_DNA"/>
</dbReference>
<feature type="domain" description="Alpha/beta hydrolase fold-3" evidence="3">
    <location>
        <begin position="145"/>
        <end position="350"/>
    </location>
</feature>
<dbReference type="InterPro" id="IPR029058">
    <property type="entry name" value="AB_hydrolase_fold"/>
</dbReference>
<dbReference type="EC" id="3.1.1.-" evidence="4"/>
<comment type="similarity">
    <text evidence="1">Belongs to the 'GDXG' lipolytic enzyme family.</text>
</comment>
<dbReference type="InterPro" id="IPR013094">
    <property type="entry name" value="AB_hydrolase_3"/>
</dbReference>
<evidence type="ECO:0000313" key="4">
    <source>
        <dbReference type="EMBL" id="CAB5702425.1"/>
    </source>
</evidence>
<accession>A0AA35D9M7</accession>
<evidence type="ECO:0000256" key="2">
    <source>
        <dbReference type="ARBA" id="ARBA00022801"/>
    </source>
</evidence>
<dbReference type="Pfam" id="PF07859">
    <property type="entry name" value="Abhydrolase_3"/>
    <property type="match status" value="1"/>
</dbReference>
<reference evidence="4" key="1">
    <citation type="submission" date="2020-05" db="EMBL/GenBank/DDBJ databases">
        <authorList>
            <person name="Delgado-Blas J."/>
        </authorList>
    </citation>
    <scope>NUCLEOTIDE SEQUENCE</scope>
    <source>
        <strain evidence="4">BB1454</strain>
    </source>
</reference>
<protein>
    <submittedName>
        <fullName evidence="4">Acetyl esterase</fullName>
        <ecNumber evidence="4">3.1.1.-</ecNumber>
    </submittedName>
</protein>
<dbReference type="FunFam" id="3.40.50.1820:FF:000089">
    <property type="entry name" value="Alpha/beta hydrolase"/>
    <property type="match status" value="1"/>
</dbReference>
<dbReference type="AlphaFoldDB" id="A0AA35D9M7"/>
<evidence type="ECO:0000259" key="3">
    <source>
        <dbReference type="Pfam" id="PF07859"/>
    </source>
</evidence>
<dbReference type="PROSITE" id="PS01173">
    <property type="entry name" value="LIPASE_GDXG_HIS"/>
    <property type="match status" value="1"/>
</dbReference>
<name>A0AA35D9M7_9BURK</name>
<dbReference type="GO" id="GO:0016787">
    <property type="term" value="F:hydrolase activity"/>
    <property type="evidence" value="ECO:0007669"/>
    <property type="project" value="UniProtKB-KW"/>
</dbReference>
<dbReference type="Gene3D" id="3.40.50.1820">
    <property type="entry name" value="alpha/beta hydrolase"/>
    <property type="match status" value="1"/>
</dbReference>
<dbReference type="InterPro" id="IPR002168">
    <property type="entry name" value="Lipase_GDXG_HIS_AS"/>
</dbReference>
<proteinExistence type="inferred from homology"/>
<evidence type="ECO:0000313" key="5">
    <source>
        <dbReference type="Proteomes" id="UP000834458"/>
    </source>
</evidence>
<evidence type="ECO:0000256" key="1">
    <source>
        <dbReference type="ARBA" id="ARBA00010515"/>
    </source>
</evidence>
<keyword evidence="2 4" id="KW-0378">Hydrolase</keyword>
<gene>
    <name evidence="4" type="primary">aes_2</name>
    <name evidence="4" type="ORF">GHA_02884</name>
</gene>
<dbReference type="InterPro" id="IPR050300">
    <property type="entry name" value="GDXG_lipolytic_enzyme"/>
</dbReference>
<dbReference type="SUPFAM" id="SSF53474">
    <property type="entry name" value="alpha/beta-Hydrolases"/>
    <property type="match status" value="1"/>
</dbReference>
<organism evidence="4 5">
    <name type="scientific">Comamonas aquatica</name>
    <dbReference type="NCBI Taxonomy" id="225991"/>
    <lineage>
        <taxon>Bacteria</taxon>
        <taxon>Pseudomonadati</taxon>
        <taxon>Pseudomonadota</taxon>
        <taxon>Betaproteobacteria</taxon>
        <taxon>Burkholderiales</taxon>
        <taxon>Comamonadaceae</taxon>
        <taxon>Comamonas</taxon>
    </lineage>
</organism>
<dbReference type="PANTHER" id="PTHR48081:SF8">
    <property type="entry name" value="ALPHA_BETA HYDROLASE FOLD-3 DOMAIN-CONTAINING PROTEIN-RELATED"/>
    <property type="match status" value="1"/>
</dbReference>
<comment type="caution">
    <text evidence="4">The sequence shown here is derived from an EMBL/GenBank/DDBJ whole genome shotgun (WGS) entry which is preliminary data.</text>
</comment>
<dbReference type="Proteomes" id="UP000834458">
    <property type="component" value="Unassembled WGS sequence"/>
</dbReference>
<sequence>MCTRWTGNLVSLRPSRHLRNPEPGWATVTPGTKSAVLAAHGPGLLHDVRLCDCCLRIVSPDHELPHPLTPAMRDVLRRMVRANRPHLHTLSPEQARAAYEAGAGVLEINKPELARVQDLRIPARDGSALPARLYAPTQGQALPVLLYLHGGGFTIGSVQTHDILCRQLARLSGCAVVSLDYRLAPEHRFPTAIHDAWDALQWLALHGASLGMDTGCMAVGGDSAGGTLAAACALLARDAGLVLQLQLLIYPGTCAHQDTDSHLRYAHGLVLERDGIQWFFNHYVRSAADREDWRFAPLLAPDVEGVAPAFFCLAELDPLVDEGVQYADLLRMAGVPVELEIYKGVTHEFIKMGRAIPEARQAHAAMAAALRAALGTTPAD</sequence>